<dbReference type="PANTHER" id="PTHR34580">
    <property type="match status" value="1"/>
</dbReference>
<dbReference type="PROSITE" id="PS52050">
    <property type="entry name" value="WYL"/>
    <property type="match status" value="1"/>
</dbReference>
<dbReference type="InterPro" id="IPR013196">
    <property type="entry name" value="HTH_11"/>
</dbReference>
<protein>
    <submittedName>
        <fullName evidence="4">Bifunctional ligase/repressor BirA</fullName>
        <ecNumber evidence="4">6.3.4.15</ecNumber>
    </submittedName>
</protein>
<comment type="caution">
    <text evidence="4">The sequence shown here is derived from an EMBL/GenBank/DDBJ whole genome shotgun (WGS) entry which is preliminary data.</text>
</comment>
<dbReference type="GO" id="GO:0003700">
    <property type="term" value="F:DNA-binding transcription factor activity"/>
    <property type="evidence" value="ECO:0007669"/>
    <property type="project" value="InterPro"/>
</dbReference>
<dbReference type="PROSITE" id="PS51000">
    <property type="entry name" value="HTH_DEOR_2"/>
    <property type="match status" value="1"/>
</dbReference>
<keyword evidence="2" id="KW-0804">Transcription</keyword>
<keyword evidence="4" id="KW-0436">Ligase</keyword>
<dbReference type="EC" id="6.3.4.15" evidence="4"/>
<name>A0A2S9XDF5_9BACT</name>
<organism evidence="4 5">
    <name type="scientific">Enhygromyxa salina</name>
    <dbReference type="NCBI Taxonomy" id="215803"/>
    <lineage>
        <taxon>Bacteria</taxon>
        <taxon>Pseudomonadati</taxon>
        <taxon>Myxococcota</taxon>
        <taxon>Polyangia</taxon>
        <taxon>Nannocystales</taxon>
        <taxon>Nannocystaceae</taxon>
        <taxon>Enhygromyxa</taxon>
    </lineage>
</organism>
<dbReference type="Pfam" id="PF08279">
    <property type="entry name" value="HTH_11"/>
    <property type="match status" value="1"/>
</dbReference>
<evidence type="ECO:0000256" key="1">
    <source>
        <dbReference type="ARBA" id="ARBA00023015"/>
    </source>
</evidence>
<dbReference type="Proteomes" id="UP000237968">
    <property type="component" value="Unassembled WGS sequence"/>
</dbReference>
<dbReference type="InterPro" id="IPR051534">
    <property type="entry name" value="CBASS_pafABC_assoc_protein"/>
</dbReference>
<dbReference type="SUPFAM" id="SSF46785">
    <property type="entry name" value="Winged helix' DNA-binding domain"/>
    <property type="match status" value="1"/>
</dbReference>
<reference evidence="4 5" key="1">
    <citation type="submission" date="2018-03" db="EMBL/GenBank/DDBJ databases">
        <title>Draft Genome Sequences of the Obligatory Marine Myxobacteria Enhygromyxa salina SWB005.</title>
        <authorList>
            <person name="Poehlein A."/>
            <person name="Moghaddam J.A."/>
            <person name="Harms H."/>
            <person name="Alanjari M."/>
            <person name="Koenig G.M."/>
            <person name="Daniel R."/>
            <person name="Schaeberle T.F."/>
        </authorList>
    </citation>
    <scope>NUCLEOTIDE SEQUENCE [LARGE SCALE GENOMIC DNA]</scope>
    <source>
        <strain evidence="4 5">SWB005</strain>
    </source>
</reference>
<dbReference type="GO" id="GO:0004077">
    <property type="term" value="F:biotin--[biotin carboxyl-carrier protein] ligase activity"/>
    <property type="evidence" value="ECO:0007669"/>
    <property type="project" value="UniProtKB-EC"/>
</dbReference>
<dbReference type="InterPro" id="IPR026881">
    <property type="entry name" value="WYL_dom"/>
</dbReference>
<dbReference type="Gene3D" id="1.10.10.10">
    <property type="entry name" value="Winged helix-like DNA-binding domain superfamily/Winged helix DNA-binding domain"/>
    <property type="match status" value="1"/>
</dbReference>
<dbReference type="OrthoDB" id="9787242at2"/>
<dbReference type="AlphaFoldDB" id="A0A2S9XDF5"/>
<dbReference type="Pfam" id="PF13280">
    <property type="entry name" value="WYL"/>
    <property type="match status" value="1"/>
</dbReference>
<dbReference type="InterPro" id="IPR036388">
    <property type="entry name" value="WH-like_DNA-bd_sf"/>
</dbReference>
<evidence type="ECO:0000256" key="2">
    <source>
        <dbReference type="ARBA" id="ARBA00023163"/>
    </source>
</evidence>
<evidence type="ECO:0000313" key="5">
    <source>
        <dbReference type="Proteomes" id="UP000237968"/>
    </source>
</evidence>
<evidence type="ECO:0000313" key="4">
    <source>
        <dbReference type="EMBL" id="PRP90896.1"/>
    </source>
</evidence>
<dbReference type="EMBL" id="PVNK01000263">
    <property type="protein sequence ID" value="PRP90896.1"/>
    <property type="molecule type" value="Genomic_DNA"/>
</dbReference>
<proteinExistence type="predicted"/>
<gene>
    <name evidence="4" type="primary">birA_2</name>
    <name evidence="4" type="ORF">ENSA5_59710</name>
</gene>
<dbReference type="InterPro" id="IPR036390">
    <property type="entry name" value="WH_DNA-bd_sf"/>
</dbReference>
<dbReference type="PANTHER" id="PTHR34580:SF3">
    <property type="entry name" value="PROTEIN PAFB"/>
    <property type="match status" value="1"/>
</dbReference>
<accession>A0A2S9XDF5</accession>
<keyword evidence="5" id="KW-1185">Reference proteome</keyword>
<dbReference type="RefSeq" id="WP_106395158.1">
    <property type="nucleotide sequence ID" value="NZ_PVNK01000263.1"/>
</dbReference>
<keyword evidence="1" id="KW-0805">Transcription regulation</keyword>
<feature type="domain" description="HTH deoR-type" evidence="3">
    <location>
        <begin position="3"/>
        <end position="58"/>
    </location>
</feature>
<dbReference type="InterPro" id="IPR001034">
    <property type="entry name" value="DeoR_HTH"/>
</dbReference>
<sequence length="231" mass="26781">MRRADRLFQIVSLLRRRRFVTAAWLAERLEVSERTIYRDVRDLMGSGVPIEGEAGVGYRLGKDFDLPPMMFNVDEIQALVLGARMVETWGDDELRRAARSVLDKTEAMLPPKLRSQIDDTALFARSFRVPERVREWLGPIRRAVGERRKLELRYRDVDDHASARVVRPLGLYFWGTTWTLGAWCELREDFRNFRLDRLDAVDAQAEHFELAPPVTLEDYVEAMRRDAGASA</sequence>
<evidence type="ECO:0000259" key="3">
    <source>
        <dbReference type="PROSITE" id="PS51000"/>
    </source>
</evidence>